<accession>A0A7G7CMZ5</accession>
<dbReference type="AlphaFoldDB" id="A0A7G7CMZ5"/>
<sequence length="600" mass="63272">MKADTATLLSDWAESVKSFHTASGTTAPGPYTVADVKKAVAATEGLQPQDLVTHTAAASGWDSHGGGGGFSGGTYGGPKDRIKDFVIGFGTTLVATFAGDTIAKRLAELQEDIDGDHTARDDLEKSAQKCSDSVGDIDAVSDSFIEETLTAAIFIVDLLVLFISRNPGLTALVHSAISSAAELISSTNSTLVEHCEERDKAIDKCYEKFEEECDAVCGRKLPTPAPGIDLAPSAKDVIDGSYKDITKYMDTFSANSDCEPDKKETAKEATKEHPKKSGPPPVPAPAPQPGGAVPAVQPCEDAPATQAREPAKEKQPTPKLPPAPQVCDKDVSTTPQTKEPDTPQKDALKPEPVERVDDEKDCENDKPQKPVPALEPKPDQALQQDECEDEAGEGKEEKRESPPVPDKPVLEPVAEKQSEECADEPVDTGNSVKSACTGVLGAVGVGVAIVGIGLLIDAAVDFFHEEILPELTPDENEPEARDKPEVKEKPELKDKPEVKEQSEPRVEPVKVDKGVIAPPPDLAKVEEPPAPPKKIAAVAAVAEAPAPIAEQAPVPERSEDVKPERGGGDKTSHGPVVGGPGASSGQAKDNGHRARKAGQW</sequence>
<gene>
    <name evidence="2" type="ORF">H0194_07700</name>
</gene>
<dbReference type="KEGG" id="cik:H0194_07700"/>
<reference evidence="2 3" key="1">
    <citation type="submission" date="2020-07" db="EMBL/GenBank/DDBJ databases">
        <title>Complete genome and description of Corynebacterium incognita strain Marseille-Q3630 sp. nov.</title>
        <authorList>
            <person name="Boxberger M."/>
        </authorList>
    </citation>
    <scope>NUCLEOTIDE SEQUENCE [LARGE SCALE GENOMIC DNA]</scope>
    <source>
        <strain evidence="2 3">Marseille-Q3630</strain>
    </source>
</reference>
<feature type="compositionally biased region" description="Basic and acidic residues" evidence="1">
    <location>
        <begin position="259"/>
        <end position="272"/>
    </location>
</feature>
<feature type="compositionally biased region" description="Low complexity" evidence="1">
    <location>
        <begin position="289"/>
        <end position="298"/>
    </location>
</feature>
<evidence type="ECO:0000256" key="1">
    <source>
        <dbReference type="SAM" id="MobiDB-lite"/>
    </source>
</evidence>
<organism evidence="2 3">
    <name type="scientific">Corynebacterium incognita</name>
    <dbReference type="NCBI Taxonomy" id="2754725"/>
    <lineage>
        <taxon>Bacteria</taxon>
        <taxon>Bacillati</taxon>
        <taxon>Actinomycetota</taxon>
        <taxon>Actinomycetes</taxon>
        <taxon>Mycobacteriales</taxon>
        <taxon>Corynebacteriaceae</taxon>
        <taxon>Corynebacterium</taxon>
    </lineage>
</organism>
<feature type="compositionally biased region" description="Basic and acidic residues" evidence="1">
    <location>
        <begin position="478"/>
        <end position="513"/>
    </location>
</feature>
<feature type="region of interest" description="Disordered" evidence="1">
    <location>
        <begin position="469"/>
        <end position="530"/>
    </location>
</feature>
<keyword evidence="3" id="KW-1185">Reference proteome</keyword>
<evidence type="ECO:0000313" key="2">
    <source>
        <dbReference type="EMBL" id="QNE88961.1"/>
    </source>
</evidence>
<proteinExistence type="predicted"/>
<feature type="compositionally biased region" description="Basic and acidic residues" evidence="1">
    <location>
        <begin position="392"/>
        <end position="401"/>
    </location>
</feature>
<protein>
    <submittedName>
        <fullName evidence="2">Uncharacterized protein</fullName>
    </submittedName>
</protein>
<feature type="compositionally biased region" description="Pro residues" evidence="1">
    <location>
        <begin position="277"/>
        <end position="288"/>
    </location>
</feature>
<dbReference type="Proteomes" id="UP000515743">
    <property type="component" value="Chromosome"/>
</dbReference>
<dbReference type="RefSeq" id="WP_185175347.1">
    <property type="nucleotide sequence ID" value="NZ_CP059404.1"/>
</dbReference>
<feature type="region of interest" description="Disordered" evidence="1">
    <location>
        <begin position="545"/>
        <end position="600"/>
    </location>
</feature>
<feature type="compositionally biased region" description="Basic and acidic residues" evidence="1">
    <location>
        <begin position="338"/>
        <end position="368"/>
    </location>
</feature>
<dbReference type="EMBL" id="CP059404">
    <property type="protein sequence ID" value="QNE88961.1"/>
    <property type="molecule type" value="Genomic_DNA"/>
</dbReference>
<name>A0A7G7CMZ5_9CORY</name>
<evidence type="ECO:0000313" key="3">
    <source>
        <dbReference type="Proteomes" id="UP000515743"/>
    </source>
</evidence>
<feature type="compositionally biased region" description="Basic and acidic residues" evidence="1">
    <location>
        <begin position="556"/>
        <end position="572"/>
    </location>
</feature>
<feature type="compositionally biased region" description="Low complexity" evidence="1">
    <location>
        <begin position="545"/>
        <end position="555"/>
    </location>
</feature>
<feature type="region of interest" description="Disordered" evidence="1">
    <location>
        <begin position="253"/>
        <end position="434"/>
    </location>
</feature>